<name>A0ABQ5EYY9_9ASTR</name>
<protein>
    <submittedName>
        <fullName evidence="1">Uncharacterized protein</fullName>
    </submittedName>
</protein>
<evidence type="ECO:0000313" key="3">
    <source>
        <dbReference type="Proteomes" id="UP001151760"/>
    </source>
</evidence>
<keyword evidence="3" id="KW-1185">Reference proteome</keyword>
<reference evidence="1" key="2">
    <citation type="submission" date="2022-01" db="EMBL/GenBank/DDBJ databases">
        <authorList>
            <person name="Yamashiro T."/>
            <person name="Shiraishi A."/>
            <person name="Satake H."/>
            <person name="Nakayama K."/>
        </authorList>
    </citation>
    <scope>NUCLEOTIDE SEQUENCE</scope>
</reference>
<gene>
    <name evidence="1" type="ORF">Tco_0991057</name>
    <name evidence="2" type="ORF">Tco_1067678</name>
</gene>
<proteinExistence type="predicted"/>
<comment type="caution">
    <text evidence="1">The sequence shown here is derived from an EMBL/GenBank/DDBJ whole genome shotgun (WGS) entry which is preliminary data.</text>
</comment>
<organism evidence="1 3">
    <name type="scientific">Tanacetum coccineum</name>
    <dbReference type="NCBI Taxonomy" id="301880"/>
    <lineage>
        <taxon>Eukaryota</taxon>
        <taxon>Viridiplantae</taxon>
        <taxon>Streptophyta</taxon>
        <taxon>Embryophyta</taxon>
        <taxon>Tracheophyta</taxon>
        <taxon>Spermatophyta</taxon>
        <taxon>Magnoliopsida</taxon>
        <taxon>eudicotyledons</taxon>
        <taxon>Gunneridae</taxon>
        <taxon>Pentapetalae</taxon>
        <taxon>asterids</taxon>
        <taxon>campanulids</taxon>
        <taxon>Asterales</taxon>
        <taxon>Asteraceae</taxon>
        <taxon>Asteroideae</taxon>
        <taxon>Anthemideae</taxon>
        <taxon>Anthemidinae</taxon>
        <taxon>Tanacetum</taxon>
    </lineage>
</organism>
<reference evidence="1" key="1">
    <citation type="journal article" date="2022" name="Int. J. Mol. Sci.">
        <title>Draft Genome of Tanacetum Coccineum: Genomic Comparison of Closely Related Tanacetum-Family Plants.</title>
        <authorList>
            <person name="Yamashiro T."/>
            <person name="Shiraishi A."/>
            <person name="Nakayama K."/>
            <person name="Satake H."/>
        </authorList>
    </citation>
    <scope>NUCLEOTIDE SEQUENCE</scope>
</reference>
<dbReference type="EMBL" id="BQNB010019502">
    <property type="protein sequence ID" value="GJT85961.1"/>
    <property type="molecule type" value="Genomic_DNA"/>
</dbReference>
<accession>A0ABQ5EYY9</accession>
<dbReference type="EMBL" id="BQNB010016806">
    <property type="protein sequence ID" value="GJT56003.1"/>
    <property type="molecule type" value="Genomic_DNA"/>
</dbReference>
<evidence type="ECO:0000313" key="1">
    <source>
        <dbReference type="EMBL" id="GJT56003.1"/>
    </source>
</evidence>
<evidence type="ECO:0000313" key="2">
    <source>
        <dbReference type="EMBL" id="GJT85961.1"/>
    </source>
</evidence>
<dbReference type="Proteomes" id="UP001151760">
    <property type="component" value="Unassembled WGS sequence"/>
</dbReference>
<sequence>MAFNTVSICWPSALVVVGNRLQNLGQILGLESLKFGSNLLDLMIVKDFEEGVLYLRCTTYLDSSVREDDVFNKGWLRRSSHEISGGRVDHTIDSLRSKRYHVVPYEELNGIPVALVARFGVVSMCMGYGFSVYHGG</sequence>